<dbReference type="EMBL" id="BQKE01000002">
    <property type="protein sequence ID" value="GJM62620.1"/>
    <property type="molecule type" value="Genomic_DNA"/>
</dbReference>
<feature type="transmembrane region" description="Helical" evidence="3">
    <location>
        <begin position="753"/>
        <end position="771"/>
    </location>
</feature>
<keyword evidence="2" id="KW-0175">Coiled coil</keyword>
<dbReference type="GO" id="GO:0000155">
    <property type="term" value="F:phosphorelay sensor kinase activity"/>
    <property type="evidence" value="ECO:0007669"/>
    <property type="project" value="TreeGrafter"/>
</dbReference>
<keyword evidence="3" id="KW-1133">Transmembrane helix</keyword>
<sequence length="971" mass="111073">MIFSGPAVAAIEQFNFIHWGKWDGLSQNDVFCIMQSSQGYLWLGTEEGLNKFDAYDFVGYQPDASDPSSLSFHGIRALLEDEKGQIWVGTHAGLNIYLSKSNTFRRVEIEELQRADIRDILQDVHGNLWVATADAGLWLMQNGHWEKLQEGAFQVLFEDRLGQLWLGSKEGLFMVQQGGRRLETIPLNKGEAFNVRAIAAEGDQLWVGTNGHGLWALDLYNHNNRQHFMKADGLEGNTIISLAVDLEKRLWIGTENQGLQVMNLGGALVPQVVNSVKFDISKSAITSIYLDPVGRIWIGVYGKGVFMHDPAQPFRHISHANHLTNGLSNNNVRGMYFDETDGWFLATDGGGMNIFDAHQDYFDQLPEGALTTNHLLSIEKHQDGKYWIGTYRNGVDIWDKRSNQIQNISVASRPDLGLQNDNIWCILPDNRGGMWLGTSGGLAFQAKDNQPFSVYCAQEGDSSSLINNEVRALTQDVKGDIWVGTFGGLSRYSVREDRFYNYILPENLSRTPGIMGILEDEHLNLWIGTYGGGVFRFDRFREVFIPIAGFENLQIFSMVEGQEGVIWVASNEGIHRFNPRNGGIETFTTNQGHRFGNFIYGSKISFPDGQIAFGGTDGLVIFDPAQVRTKERELPLHFTQFRLLNEDQSNIDEQGHISMIDEVYLEPDQNVFSLTFACFDFGNTSTIGYRYKFDVRPNNKWHEIGNERTVTFTDPPAGKYNFVLQAYRINSPDVLLAERSLIIEILPHFYETLYFKVLIFIVFVIAAIAVWKWKERSWRLQQLFLNQQVELRTSELQHQKEELEAKNEALASAEKKNHHLLQEQFSERLYYRERELTAHTLNTISKNELLKRVKIDLSKLKLQEKEDKSLLKKALQEIDDSLEMEKDWKKFNALFGEVHRDFVQKLKAKHPDLTEHNLRLCYLYRMDLSSKEIGITLGISLNSVKVARHRLRKKLGLEEEVDLLNYLHSFL</sequence>
<dbReference type="GO" id="GO:0003677">
    <property type="term" value="F:DNA binding"/>
    <property type="evidence" value="ECO:0007669"/>
    <property type="project" value="InterPro"/>
</dbReference>
<keyword evidence="6" id="KW-1185">Reference proteome</keyword>
<dbReference type="InterPro" id="IPR000792">
    <property type="entry name" value="Tscrpt_reg_LuxR_C"/>
</dbReference>
<organism evidence="5 6">
    <name type="scientific">Persicobacter diffluens</name>
    <dbReference type="NCBI Taxonomy" id="981"/>
    <lineage>
        <taxon>Bacteria</taxon>
        <taxon>Pseudomonadati</taxon>
        <taxon>Bacteroidota</taxon>
        <taxon>Cytophagia</taxon>
        <taxon>Cytophagales</taxon>
        <taxon>Persicobacteraceae</taxon>
        <taxon>Persicobacter</taxon>
    </lineage>
</organism>
<feature type="domain" description="HTH luxR-type" evidence="4">
    <location>
        <begin position="927"/>
        <end position="954"/>
    </location>
</feature>
<dbReference type="PANTHER" id="PTHR43547">
    <property type="entry name" value="TWO-COMPONENT HISTIDINE KINASE"/>
    <property type="match status" value="1"/>
</dbReference>
<dbReference type="InterPro" id="IPR016032">
    <property type="entry name" value="Sig_transdc_resp-reg_C-effctor"/>
</dbReference>
<evidence type="ECO:0000313" key="5">
    <source>
        <dbReference type="EMBL" id="GJM62620.1"/>
    </source>
</evidence>
<reference evidence="5 6" key="1">
    <citation type="submission" date="2021-12" db="EMBL/GenBank/DDBJ databases">
        <title>Genome sequencing of bacteria with rrn-lacking chromosome and rrn-plasmid.</title>
        <authorList>
            <person name="Anda M."/>
            <person name="Iwasaki W."/>
        </authorList>
    </citation>
    <scope>NUCLEOTIDE SEQUENCE [LARGE SCALE GENOMIC DNA]</scope>
    <source>
        <strain evidence="5 6">NBRC 15940</strain>
    </source>
</reference>
<dbReference type="AlphaFoldDB" id="A0AAN5AK99"/>
<proteinExistence type="predicted"/>
<keyword evidence="3" id="KW-0812">Transmembrane</keyword>
<dbReference type="SUPFAM" id="SSF63829">
    <property type="entry name" value="Calcium-dependent phosphotriesterase"/>
    <property type="match status" value="3"/>
</dbReference>
<gene>
    <name evidence="5" type="ORF">PEDI_31720</name>
</gene>
<dbReference type="InterPro" id="IPR013783">
    <property type="entry name" value="Ig-like_fold"/>
</dbReference>
<dbReference type="PANTHER" id="PTHR43547:SF2">
    <property type="entry name" value="HYBRID SIGNAL TRANSDUCTION HISTIDINE KINASE C"/>
    <property type="match status" value="1"/>
</dbReference>
<dbReference type="Gene3D" id="1.10.10.10">
    <property type="entry name" value="Winged helix-like DNA-binding domain superfamily/Winged helix DNA-binding domain"/>
    <property type="match status" value="1"/>
</dbReference>
<keyword evidence="3" id="KW-0472">Membrane</keyword>
<dbReference type="SUPFAM" id="SSF46894">
    <property type="entry name" value="C-terminal effector domain of the bipartite response regulators"/>
    <property type="match status" value="1"/>
</dbReference>
<name>A0AAN5AK99_9BACT</name>
<evidence type="ECO:0000313" key="6">
    <source>
        <dbReference type="Proteomes" id="UP001310022"/>
    </source>
</evidence>
<dbReference type="Gene3D" id="2.60.40.10">
    <property type="entry name" value="Immunoglobulins"/>
    <property type="match status" value="1"/>
</dbReference>
<feature type="coiled-coil region" evidence="2">
    <location>
        <begin position="786"/>
        <end position="823"/>
    </location>
</feature>
<evidence type="ECO:0000259" key="4">
    <source>
        <dbReference type="PROSITE" id="PS00622"/>
    </source>
</evidence>
<dbReference type="Pfam" id="PF07494">
    <property type="entry name" value="Reg_prop"/>
    <property type="match status" value="4"/>
</dbReference>
<accession>A0AAN5AK99</accession>
<protein>
    <recommendedName>
        <fullName evidence="4">HTH luxR-type domain-containing protein</fullName>
    </recommendedName>
</protein>
<dbReference type="Proteomes" id="UP001310022">
    <property type="component" value="Unassembled WGS sequence"/>
</dbReference>
<dbReference type="RefSeq" id="WP_338237875.1">
    <property type="nucleotide sequence ID" value="NZ_BQKE01000002.1"/>
</dbReference>
<evidence type="ECO:0000256" key="3">
    <source>
        <dbReference type="SAM" id="Phobius"/>
    </source>
</evidence>
<dbReference type="InterPro" id="IPR011110">
    <property type="entry name" value="Reg_prop"/>
</dbReference>
<dbReference type="GO" id="GO:0006355">
    <property type="term" value="P:regulation of DNA-templated transcription"/>
    <property type="evidence" value="ECO:0007669"/>
    <property type="project" value="InterPro"/>
</dbReference>
<keyword evidence="1" id="KW-0597">Phosphoprotein</keyword>
<dbReference type="InterPro" id="IPR036388">
    <property type="entry name" value="WH-like_DNA-bd_sf"/>
</dbReference>
<dbReference type="SMART" id="SM00421">
    <property type="entry name" value="HTH_LUXR"/>
    <property type="match status" value="1"/>
</dbReference>
<dbReference type="InterPro" id="IPR015943">
    <property type="entry name" value="WD40/YVTN_repeat-like_dom_sf"/>
</dbReference>
<dbReference type="Gene3D" id="2.130.10.10">
    <property type="entry name" value="YVTN repeat-like/Quinoprotein amine dehydrogenase"/>
    <property type="match status" value="2"/>
</dbReference>
<evidence type="ECO:0000256" key="2">
    <source>
        <dbReference type="SAM" id="Coils"/>
    </source>
</evidence>
<evidence type="ECO:0000256" key="1">
    <source>
        <dbReference type="ARBA" id="ARBA00022553"/>
    </source>
</evidence>
<dbReference type="PROSITE" id="PS00622">
    <property type="entry name" value="HTH_LUXR_1"/>
    <property type="match status" value="1"/>
</dbReference>
<comment type="caution">
    <text evidence="5">The sequence shown here is derived from an EMBL/GenBank/DDBJ whole genome shotgun (WGS) entry which is preliminary data.</text>
</comment>